<feature type="transmembrane region" description="Helical" evidence="9">
    <location>
        <begin position="117"/>
        <end position="138"/>
    </location>
</feature>
<accession>A0A0D8B7I3</accession>
<comment type="subcellular location">
    <subcellularLocation>
        <location evidence="1">Cell membrane</location>
        <topology evidence="1">Multi-pass membrane protein</topology>
    </subcellularLocation>
</comment>
<organism evidence="11 12">
    <name type="scientific">Frankia torreyi</name>
    <dbReference type="NCBI Taxonomy" id="1856"/>
    <lineage>
        <taxon>Bacteria</taxon>
        <taxon>Bacillati</taxon>
        <taxon>Actinomycetota</taxon>
        <taxon>Actinomycetes</taxon>
        <taxon>Frankiales</taxon>
        <taxon>Frankiaceae</taxon>
        <taxon>Frankia</taxon>
    </lineage>
</organism>
<evidence type="ECO:0000256" key="7">
    <source>
        <dbReference type="ARBA" id="ARBA00023136"/>
    </source>
</evidence>
<evidence type="ECO:0000313" key="12">
    <source>
        <dbReference type="Proteomes" id="UP000032545"/>
    </source>
</evidence>
<feature type="transmembrane region" description="Helical" evidence="9">
    <location>
        <begin position="223"/>
        <end position="240"/>
    </location>
</feature>
<dbReference type="PATRIC" id="fig|1502723.3.peg.6464"/>
<reference evidence="11 12" key="2">
    <citation type="journal article" date="2016" name="Genome Announc.">
        <title>Permanent Draft Genome Sequences for Two Variants of Frankia sp. Strain CpI1, the First Frankia Strain Isolated from Root Nodules of Comptonia peregrina.</title>
        <authorList>
            <person name="Oshone R."/>
            <person name="Hurst S.G.IV."/>
            <person name="Abebe-Akele F."/>
            <person name="Simpson S."/>
            <person name="Morris K."/>
            <person name="Thomas W.K."/>
            <person name="Tisa L.S."/>
        </authorList>
    </citation>
    <scope>NUCLEOTIDE SEQUENCE [LARGE SCALE GENOMIC DNA]</scope>
    <source>
        <strain evidence="12">CpI1-S</strain>
    </source>
</reference>
<dbReference type="EMBL" id="JYFN01000080">
    <property type="protein sequence ID" value="KJE19889.1"/>
    <property type="molecule type" value="Genomic_DNA"/>
</dbReference>
<feature type="transmembrane region" description="Helical" evidence="9">
    <location>
        <begin position="192"/>
        <end position="211"/>
    </location>
</feature>
<dbReference type="InterPro" id="IPR006153">
    <property type="entry name" value="Cation/H_exchanger_TM"/>
</dbReference>
<dbReference type="GO" id="GO:0005886">
    <property type="term" value="C:plasma membrane"/>
    <property type="evidence" value="ECO:0007669"/>
    <property type="project" value="UniProtKB-SubCell"/>
</dbReference>
<dbReference type="OrthoDB" id="4174405at2"/>
<feature type="transmembrane region" description="Helical" evidence="9">
    <location>
        <begin position="150"/>
        <end position="172"/>
    </location>
</feature>
<reference evidence="12" key="1">
    <citation type="submission" date="2015-02" db="EMBL/GenBank/DDBJ databases">
        <title>Draft Genome of Frankia sp. CpI1-S.</title>
        <authorList>
            <person name="Oshone R.T."/>
            <person name="Ngom M."/>
            <person name="Ghodhbane-Gtari F."/>
            <person name="Gtari M."/>
            <person name="Morris K."/>
            <person name="Thomas K."/>
            <person name="Sen A."/>
            <person name="Tisa L.S."/>
        </authorList>
    </citation>
    <scope>NUCLEOTIDE SEQUENCE [LARGE SCALE GENOMIC DNA]</scope>
    <source>
        <strain evidence="12">CpI1-S</strain>
    </source>
</reference>
<gene>
    <name evidence="11" type="ORF">FF36_05832</name>
</gene>
<name>A0A0D8B7I3_9ACTN</name>
<evidence type="ECO:0000256" key="3">
    <source>
        <dbReference type="ARBA" id="ARBA00022449"/>
    </source>
</evidence>
<dbReference type="Proteomes" id="UP000032545">
    <property type="component" value="Unassembled WGS sequence"/>
</dbReference>
<proteinExistence type="predicted"/>
<feature type="transmembrane region" description="Helical" evidence="9">
    <location>
        <begin position="365"/>
        <end position="384"/>
    </location>
</feature>
<dbReference type="Pfam" id="PF00999">
    <property type="entry name" value="Na_H_Exchanger"/>
    <property type="match status" value="1"/>
</dbReference>
<dbReference type="PANTHER" id="PTHR32507">
    <property type="entry name" value="NA(+)/H(+) ANTIPORTER 1"/>
    <property type="match status" value="1"/>
</dbReference>
<evidence type="ECO:0000256" key="4">
    <source>
        <dbReference type="ARBA" id="ARBA00022692"/>
    </source>
</evidence>
<dbReference type="GO" id="GO:0015297">
    <property type="term" value="F:antiporter activity"/>
    <property type="evidence" value="ECO:0007669"/>
    <property type="project" value="UniProtKB-KW"/>
</dbReference>
<evidence type="ECO:0000256" key="2">
    <source>
        <dbReference type="ARBA" id="ARBA00022448"/>
    </source>
</evidence>
<dbReference type="AlphaFoldDB" id="A0A0D8B7I3"/>
<keyword evidence="12" id="KW-1185">Reference proteome</keyword>
<evidence type="ECO:0000256" key="8">
    <source>
        <dbReference type="SAM" id="MobiDB-lite"/>
    </source>
</evidence>
<keyword evidence="6" id="KW-0406">Ion transport</keyword>
<dbReference type="GO" id="GO:1902600">
    <property type="term" value="P:proton transmembrane transport"/>
    <property type="evidence" value="ECO:0007669"/>
    <property type="project" value="InterPro"/>
</dbReference>
<feature type="transmembrane region" description="Helical" evidence="9">
    <location>
        <begin position="57"/>
        <end position="79"/>
    </location>
</feature>
<keyword evidence="5 9" id="KW-1133">Transmembrane helix</keyword>
<feature type="transmembrane region" description="Helical" evidence="9">
    <location>
        <begin position="334"/>
        <end position="359"/>
    </location>
</feature>
<feature type="transmembrane region" description="Helical" evidence="9">
    <location>
        <begin position="91"/>
        <end position="111"/>
    </location>
</feature>
<dbReference type="PANTHER" id="PTHR32507:SF8">
    <property type="entry name" value="CNH1P"/>
    <property type="match status" value="1"/>
</dbReference>
<keyword evidence="2" id="KW-0813">Transport</keyword>
<feature type="transmembrane region" description="Helical" evidence="9">
    <location>
        <begin position="300"/>
        <end position="322"/>
    </location>
</feature>
<evidence type="ECO:0000259" key="10">
    <source>
        <dbReference type="Pfam" id="PF00999"/>
    </source>
</evidence>
<keyword evidence="7 9" id="KW-0472">Membrane</keyword>
<evidence type="ECO:0000313" key="11">
    <source>
        <dbReference type="EMBL" id="KJE19889.1"/>
    </source>
</evidence>
<evidence type="ECO:0000256" key="9">
    <source>
        <dbReference type="SAM" id="Phobius"/>
    </source>
</evidence>
<evidence type="ECO:0000256" key="5">
    <source>
        <dbReference type="ARBA" id="ARBA00022989"/>
    </source>
</evidence>
<feature type="domain" description="Cation/H+ exchanger transmembrane" evidence="10">
    <location>
        <begin position="9"/>
        <end position="386"/>
    </location>
</feature>
<feature type="region of interest" description="Disordered" evidence="8">
    <location>
        <begin position="405"/>
        <end position="426"/>
    </location>
</feature>
<keyword evidence="4 9" id="KW-0812">Transmembrane</keyword>
<evidence type="ECO:0000256" key="1">
    <source>
        <dbReference type="ARBA" id="ARBA00004651"/>
    </source>
</evidence>
<protein>
    <submittedName>
        <fullName evidence="11">Sodium/proton antiporter, CPA1 family</fullName>
    </submittedName>
</protein>
<comment type="caution">
    <text evidence="11">The sequence shown here is derived from an EMBL/GenBank/DDBJ whole genome shotgun (WGS) entry which is preliminary data.</text>
</comment>
<dbReference type="RefSeq" id="WP_052681542.1">
    <property type="nucleotide sequence ID" value="NZ_JYFN01000080.1"/>
</dbReference>
<keyword evidence="3" id="KW-0050">Antiport</keyword>
<feature type="transmembrane region" description="Helical" evidence="9">
    <location>
        <begin position="276"/>
        <end position="294"/>
    </location>
</feature>
<evidence type="ECO:0000256" key="6">
    <source>
        <dbReference type="ARBA" id="ARBA00023065"/>
    </source>
</evidence>
<feature type="transmembrane region" description="Helical" evidence="9">
    <location>
        <begin position="246"/>
        <end position="264"/>
    </location>
</feature>
<sequence>MDSAVAVVAVTLMAYALVDRRLRQTPISGALVFTAAGLLASEQVSGLIASSVGEHGVAAVLELTLVIVLFTDAMGAGLGPWVTEAPLPGRLLGIGFPLTIAAGWVLASALFPGLGVWEAALLAAILAPTDSALGLPVINNQRVPPLIRHALNVEGGLNDGLALPFVTIFLALAEEEERTAGRGHAVSVFLRALVASGAIGVALGAGGALALRWSMKRGWSSRPWQSVALLATATLAYALADLIDGSGFIAAWAAGLVAGLLARESLAAAQQMPQDVAELGVSVSFVLFGALFLAPALEHVTWTTVAYGLLSLTAIRMIPVAVSLCGSKIAPQTVAYVGWFGPRGLASIVFADLVATSGLPEQHQIVPVVMLTVGLSVVLHGLTAPWGAQRYGRWYAAAAARHPEMREATQAPPPTRLARPAKGSRT</sequence>